<feature type="repeat" description="WD" evidence="3">
    <location>
        <begin position="474"/>
        <end position="496"/>
    </location>
</feature>
<dbReference type="GO" id="GO:0004402">
    <property type="term" value="F:histone acetyltransferase activity"/>
    <property type="evidence" value="ECO:0007669"/>
    <property type="project" value="InterPro"/>
</dbReference>
<dbReference type="InterPro" id="IPR019775">
    <property type="entry name" value="WD40_repeat_CS"/>
</dbReference>
<dbReference type="AlphaFoldDB" id="A0A835LRK5"/>
<protein>
    <recommendedName>
        <fullName evidence="4">Transcription factor IIIC 90kDa subunit N-terminal domain-containing protein</fullName>
    </recommendedName>
</protein>
<reference evidence="5 6" key="1">
    <citation type="submission" date="2020-10" db="EMBL/GenBank/DDBJ databases">
        <title>The Coptis chinensis genome and diversification of protoberbering-type alkaloids.</title>
        <authorList>
            <person name="Wang B."/>
            <person name="Shu S."/>
            <person name="Song C."/>
            <person name="Liu Y."/>
        </authorList>
    </citation>
    <scope>NUCLEOTIDE SEQUENCE [LARGE SCALE GENOMIC DNA]</scope>
    <source>
        <strain evidence="5">HL-2020</strain>
        <tissue evidence="5">Leaf</tissue>
    </source>
</reference>
<proteinExistence type="predicted"/>
<dbReference type="OrthoDB" id="6021743at2759"/>
<keyword evidence="1 3" id="KW-0853">WD repeat</keyword>
<dbReference type="EMBL" id="JADFTS010000006">
    <property type="protein sequence ID" value="KAF9602272.1"/>
    <property type="molecule type" value="Genomic_DNA"/>
</dbReference>
<dbReference type="InterPro" id="IPR001680">
    <property type="entry name" value="WD40_rpt"/>
</dbReference>
<name>A0A835LRK5_9MAGN</name>
<dbReference type="SUPFAM" id="SSF50978">
    <property type="entry name" value="WD40 repeat-like"/>
    <property type="match status" value="1"/>
</dbReference>
<dbReference type="Proteomes" id="UP000631114">
    <property type="component" value="Unassembled WGS sequence"/>
</dbReference>
<dbReference type="SMART" id="SM00320">
    <property type="entry name" value="WD40"/>
    <property type="match status" value="3"/>
</dbReference>
<feature type="domain" description="Transcription factor IIIC 90kDa subunit N-terminal" evidence="4">
    <location>
        <begin position="22"/>
        <end position="143"/>
    </location>
</feature>
<dbReference type="PROSITE" id="PS00678">
    <property type="entry name" value="WD_REPEATS_1"/>
    <property type="match status" value="1"/>
</dbReference>
<evidence type="ECO:0000256" key="2">
    <source>
        <dbReference type="ARBA" id="ARBA00022737"/>
    </source>
</evidence>
<comment type="caution">
    <text evidence="5">The sequence shown here is derived from an EMBL/GenBank/DDBJ whole genome shotgun (WGS) entry which is preliminary data.</text>
</comment>
<evidence type="ECO:0000313" key="6">
    <source>
        <dbReference type="Proteomes" id="UP000631114"/>
    </source>
</evidence>
<dbReference type="GO" id="GO:0000127">
    <property type="term" value="C:transcription factor TFIIIC complex"/>
    <property type="evidence" value="ECO:0007669"/>
    <property type="project" value="InterPro"/>
</dbReference>
<dbReference type="PROSITE" id="PS50082">
    <property type="entry name" value="WD_REPEATS_2"/>
    <property type="match status" value="1"/>
</dbReference>
<keyword evidence="6" id="KW-1185">Reference proteome</keyword>
<dbReference type="PANTHER" id="PTHR15496:SF2">
    <property type="entry name" value="GENERAL TRANSCRIPTION FACTOR 3C POLYPEPTIDE 4"/>
    <property type="match status" value="1"/>
</dbReference>
<dbReference type="Pfam" id="PF12657">
    <property type="entry name" value="TFIIIC_delta"/>
    <property type="match status" value="2"/>
</dbReference>
<gene>
    <name evidence="5" type="ORF">IFM89_026360</name>
</gene>
<organism evidence="5 6">
    <name type="scientific">Coptis chinensis</name>
    <dbReference type="NCBI Taxonomy" id="261450"/>
    <lineage>
        <taxon>Eukaryota</taxon>
        <taxon>Viridiplantae</taxon>
        <taxon>Streptophyta</taxon>
        <taxon>Embryophyta</taxon>
        <taxon>Tracheophyta</taxon>
        <taxon>Spermatophyta</taxon>
        <taxon>Magnoliopsida</taxon>
        <taxon>Ranunculales</taxon>
        <taxon>Ranunculaceae</taxon>
        <taxon>Coptidoideae</taxon>
        <taxon>Coptis</taxon>
    </lineage>
</organism>
<dbReference type="GO" id="GO:0006384">
    <property type="term" value="P:transcription initiation at RNA polymerase III promoter"/>
    <property type="evidence" value="ECO:0007669"/>
    <property type="project" value="InterPro"/>
</dbReference>
<dbReference type="InterPro" id="IPR036322">
    <property type="entry name" value="WD40_repeat_dom_sf"/>
</dbReference>
<dbReference type="PANTHER" id="PTHR15496">
    <property type="entry name" value="GENERAL TRANSCRIPTION FACTOR 3C POLYPEPTIDE 4 FAMILY"/>
    <property type="match status" value="1"/>
</dbReference>
<dbReference type="InterPro" id="IPR044230">
    <property type="entry name" value="GTF3C4"/>
</dbReference>
<dbReference type="Gene3D" id="2.130.10.10">
    <property type="entry name" value="YVTN repeat-like/Quinoprotein amine dehydrogenase"/>
    <property type="match status" value="1"/>
</dbReference>
<accession>A0A835LRK5</accession>
<evidence type="ECO:0000259" key="4">
    <source>
        <dbReference type="Pfam" id="PF12657"/>
    </source>
</evidence>
<dbReference type="InterPro" id="IPR015943">
    <property type="entry name" value="WD40/YVTN_repeat-like_dom_sf"/>
</dbReference>
<evidence type="ECO:0000313" key="5">
    <source>
        <dbReference type="EMBL" id="KAF9602272.1"/>
    </source>
</evidence>
<feature type="domain" description="Transcription factor IIIC 90kDa subunit N-terminal" evidence="4">
    <location>
        <begin position="362"/>
        <end position="585"/>
    </location>
</feature>
<dbReference type="InterPro" id="IPR024761">
    <property type="entry name" value="TFIIIC_delta_N"/>
</dbReference>
<evidence type="ECO:0000256" key="1">
    <source>
        <dbReference type="ARBA" id="ARBA00022574"/>
    </source>
</evidence>
<sequence>MATPFQSTALIARPSYPNSVAWSDENLVAVATGHIITILNPASLYGPRGLITLPPIKPFQIGVVAKQDLLDGCMLPTCLSRDTSPCVRSISWSPIGLAPNSGCLLAVCTTDGRVKLYRQPVYEFCAEWVEVIDISDLLLDHLLPNDLGEAVVPSSSDFCFLKQNGDQRFWINGKIEHIDGAKALVQYPKTRTRKEKEWVELNTKSDQTIDLHVQSGIEPACAAPFPKVRPSMNMGNLPEQISLLEFHEMESILSQGQAVEAWLDNRWREGLFVGCNENGLLVKLSGEDNCVTLDSRSIRLAPSWNRSLNSWEVTLLKMNLQDLESEEVVELKSKRLRENITRRCFSVSQFEGKSSKKKSESGSCPQISARQYVSLNAMLSSTIVAWSPVLRLSLETDSTHMNSLPNYFSLLSVGGKSGKISFWRIHEPQSYSIVQNGVHVDVIHVGLLQAHNGWITAICWEIFAINSSISQVVLATGSSDGSLKIWEVDTEELLTSSELNCSSIRLLMEVTPATSTPVSVLSLTAPAESLGKVLLAVGRGSGLLEVWICDISSCEFQISGSYDAHIQVITGLTWAFNGRSLYSCSQLPQASDSCFGLALSPGNLVLTVVHGFDIDLLDPMYEVRTQKAGLEFFLIGGQQLGPSPERCLEFGAERCPDFSEGEMVCWESNILWSLKQYECVDKPLVIWDVIASFLAIKHSAKSYELCIMMKWISSWCGGCDAGSSMKKMLFHVSQITSKLPSRQLHLLNVICRRFVLSGLKVDIHNSEMYDLEGVGVEDEHLNLWNNVLDSSERELRERLVAFNFAVVLWQASFSATNVAVGRQWLPVGIAQMEQWIATSPGGVQDPLKLLASKIKKLGKRFALLLHCGTVSAAGDQLVNWHLSVSLQYPNFLWI</sequence>
<evidence type="ECO:0000256" key="3">
    <source>
        <dbReference type="PROSITE-ProRule" id="PRU00221"/>
    </source>
</evidence>
<keyword evidence="2" id="KW-0677">Repeat</keyword>